<name>A0A8I1WAX3_BACIU</name>
<feature type="transmembrane region" description="Helical" evidence="5">
    <location>
        <begin position="24"/>
        <end position="42"/>
    </location>
</feature>
<feature type="transmembrane region" description="Helical" evidence="5">
    <location>
        <begin position="62"/>
        <end position="80"/>
    </location>
</feature>
<dbReference type="InterPro" id="IPR047817">
    <property type="entry name" value="ABC2_TM_bact-type"/>
</dbReference>
<protein>
    <submittedName>
        <fullName evidence="7">ABC transporter permease</fullName>
    </submittedName>
</protein>
<evidence type="ECO:0000256" key="5">
    <source>
        <dbReference type="SAM" id="Phobius"/>
    </source>
</evidence>
<sequence length="269" mass="31380">MNWLKVIKAEIYKQHKNSFHSTKAYFSLLIWPILNLINAYLCYKPFNLNDLKLYRINTSDELISFLLIGFFTYISFKSLMQSALQMSYERSNGTLETIFLSPANRLSLIYGRSLGFIFGNIWMFFAFTFFIMCYIGSIPIYNLVYFPICFILIVISATLWGGLLNTIFLFSRDASILFMIIDDPMMLFSGVRIPLTLFPIWAQVISFIFPLTHVLAVVRDLMLFGDISLSSWNHLLYLLSELLFMYMITLFLLSKAEKHARINGELTFY</sequence>
<comment type="subcellular location">
    <subcellularLocation>
        <location evidence="1">Membrane</location>
        <topology evidence="1">Multi-pass membrane protein</topology>
    </subcellularLocation>
</comment>
<dbReference type="PIRSF" id="PIRSF006648">
    <property type="entry name" value="DrrB"/>
    <property type="match status" value="1"/>
</dbReference>
<evidence type="ECO:0000256" key="3">
    <source>
        <dbReference type="ARBA" id="ARBA00022989"/>
    </source>
</evidence>
<gene>
    <name evidence="7" type="ORF">J5227_03785</name>
</gene>
<dbReference type="GO" id="GO:0140359">
    <property type="term" value="F:ABC-type transporter activity"/>
    <property type="evidence" value="ECO:0007669"/>
    <property type="project" value="InterPro"/>
</dbReference>
<accession>A0A8I1WAX3</accession>
<feature type="transmembrane region" description="Helical" evidence="5">
    <location>
        <begin position="114"/>
        <end position="137"/>
    </location>
</feature>
<dbReference type="PANTHER" id="PTHR43229:SF2">
    <property type="entry name" value="NODULATION PROTEIN J"/>
    <property type="match status" value="1"/>
</dbReference>
<evidence type="ECO:0000313" key="8">
    <source>
        <dbReference type="Proteomes" id="UP000665181"/>
    </source>
</evidence>
<proteinExistence type="predicted"/>
<dbReference type="EMBL" id="JAGFPW010000002">
    <property type="protein sequence ID" value="MBO3793457.1"/>
    <property type="molecule type" value="Genomic_DNA"/>
</dbReference>
<keyword evidence="2 5" id="KW-0812">Transmembrane</keyword>
<comment type="caution">
    <text evidence="7">The sequence shown here is derived from an EMBL/GenBank/DDBJ whole genome shotgun (WGS) entry which is preliminary data.</text>
</comment>
<dbReference type="InterPro" id="IPR013525">
    <property type="entry name" value="ABC2_TM"/>
</dbReference>
<dbReference type="AlphaFoldDB" id="A0A8I1WAX3"/>
<dbReference type="InterPro" id="IPR051784">
    <property type="entry name" value="Nod_factor_ABC_transporter"/>
</dbReference>
<evidence type="ECO:0000256" key="4">
    <source>
        <dbReference type="ARBA" id="ARBA00023136"/>
    </source>
</evidence>
<organism evidence="7 8">
    <name type="scientific">Bacillus subtilis</name>
    <dbReference type="NCBI Taxonomy" id="1423"/>
    <lineage>
        <taxon>Bacteria</taxon>
        <taxon>Bacillati</taxon>
        <taxon>Bacillota</taxon>
        <taxon>Bacilli</taxon>
        <taxon>Bacillales</taxon>
        <taxon>Bacillaceae</taxon>
        <taxon>Bacillus</taxon>
    </lineage>
</organism>
<dbReference type="GO" id="GO:0043190">
    <property type="term" value="C:ATP-binding cassette (ABC) transporter complex"/>
    <property type="evidence" value="ECO:0007669"/>
    <property type="project" value="InterPro"/>
</dbReference>
<feature type="transmembrane region" description="Helical" evidence="5">
    <location>
        <begin position="191"/>
        <end position="215"/>
    </location>
</feature>
<dbReference type="RefSeq" id="WP_080529866.1">
    <property type="nucleotide sequence ID" value="NZ_CP020367.1"/>
</dbReference>
<feature type="domain" description="ABC transmembrane type-2" evidence="6">
    <location>
        <begin position="23"/>
        <end position="256"/>
    </location>
</feature>
<keyword evidence="3 5" id="KW-1133">Transmembrane helix</keyword>
<dbReference type="Proteomes" id="UP000665181">
    <property type="component" value="Unassembled WGS sequence"/>
</dbReference>
<evidence type="ECO:0000259" key="6">
    <source>
        <dbReference type="PROSITE" id="PS51012"/>
    </source>
</evidence>
<dbReference type="Pfam" id="PF12698">
    <property type="entry name" value="ABC2_membrane_3"/>
    <property type="match status" value="1"/>
</dbReference>
<dbReference type="InterPro" id="IPR000412">
    <property type="entry name" value="ABC_2_transport"/>
</dbReference>
<evidence type="ECO:0000313" key="7">
    <source>
        <dbReference type="EMBL" id="MBO3793457.1"/>
    </source>
</evidence>
<keyword evidence="4 5" id="KW-0472">Membrane</keyword>
<dbReference type="PROSITE" id="PS51012">
    <property type="entry name" value="ABC_TM2"/>
    <property type="match status" value="1"/>
</dbReference>
<reference evidence="7" key="1">
    <citation type="submission" date="2021-03" db="EMBL/GenBank/DDBJ databases">
        <title>Isolation of Bacillus subtilis from fermented food sample.</title>
        <authorList>
            <person name="Lakshmanan V."/>
            <person name="Athira K."/>
            <person name="Rajagopal K."/>
        </authorList>
    </citation>
    <scope>NUCLEOTIDE SEQUENCE</scope>
    <source>
        <strain evidence="7">S1</strain>
    </source>
</reference>
<feature type="transmembrane region" description="Helical" evidence="5">
    <location>
        <begin position="143"/>
        <end position="170"/>
    </location>
</feature>
<evidence type="ECO:0000256" key="1">
    <source>
        <dbReference type="ARBA" id="ARBA00004141"/>
    </source>
</evidence>
<evidence type="ECO:0000256" key="2">
    <source>
        <dbReference type="ARBA" id="ARBA00022692"/>
    </source>
</evidence>
<dbReference type="PANTHER" id="PTHR43229">
    <property type="entry name" value="NODULATION PROTEIN J"/>
    <property type="match status" value="1"/>
</dbReference>
<feature type="transmembrane region" description="Helical" evidence="5">
    <location>
        <begin position="235"/>
        <end position="253"/>
    </location>
</feature>